<evidence type="ECO:0000313" key="1">
    <source>
        <dbReference type="Proteomes" id="UP000887569"/>
    </source>
</evidence>
<evidence type="ECO:0000313" key="2">
    <source>
        <dbReference type="WBParaSite" id="PgE461_g001_t03"/>
    </source>
</evidence>
<name>A0A915A5P7_PARUN</name>
<keyword evidence="1" id="KW-1185">Reference proteome</keyword>
<dbReference type="WBParaSite" id="PgE461_g001_t03">
    <property type="protein sequence ID" value="PgE461_g001_t03"/>
    <property type="gene ID" value="PgE461_g001"/>
</dbReference>
<proteinExistence type="predicted"/>
<reference evidence="2" key="1">
    <citation type="submission" date="2022-11" db="UniProtKB">
        <authorList>
            <consortium name="WormBaseParasite"/>
        </authorList>
    </citation>
    <scope>IDENTIFICATION</scope>
</reference>
<protein>
    <submittedName>
        <fullName evidence="2">Uncharacterized protein</fullName>
    </submittedName>
</protein>
<organism evidence="1 2">
    <name type="scientific">Parascaris univalens</name>
    <name type="common">Nematode worm</name>
    <dbReference type="NCBI Taxonomy" id="6257"/>
    <lineage>
        <taxon>Eukaryota</taxon>
        <taxon>Metazoa</taxon>
        <taxon>Ecdysozoa</taxon>
        <taxon>Nematoda</taxon>
        <taxon>Chromadorea</taxon>
        <taxon>Rhabditida</taxon>
        <taxon>Spirurina</taxon>
        <taxon>Ascaridomorpha</taxon>
        <taxon>Ascaridoidea</taxon>
        <taxon>Ascarididae</taxon>
        <taxon>Parascaris</taxon>
    </lineage>
</organism>
<dbReference type="Proteomes" id="UP000887569">
    <property type="component" value="Unplaced"/>
</dbReference>
<dbReference type="AlphaFoldDB" id="A0A915A5P7"/>
<sequence length="49" mass="5433">MNTREFSKACVGIGGRRDKLNIKNCSCISNRAEIDLQRLHASLAADDIK</sequence>
<accession>A0A915A5P7</accession>